<dbReference type="SUPFAM" id="SSF55469">
    <property type="entry name" value="FMN-dependent nitroreductase-like"/>
    <property type="match status" value="1"/>
</dbReference>
<organism evidence="4 5">
    <name type="scientific">Collibacillus ludicampi</name>
    <dbReference type="NCBI Taxonomy" id="2771369"/>
    <lineage>
        <taxon>Bacteria</taxon>
        <taxon>Bacillati</taxon>
        <taxon>Bacillota</taxon>
        <taxon>Bacilli</taxon>
        <taxon>Bacillales</taxon>
        <taxon>Alicyclobacillaceae</taxon>
        <taxon>Collibacillus</taxon>
    </lineage>
</organism>
<dbReference type="Pfam" id="PF00881">
    <property type="entry name" value="Nitroreductase"/>
    <property type="match status" value="2"/>
</dbReference>
<dbReference type="PANTHER" id="PTHR43673:SF10">
    <property type="entry name" value="NADH DEHYDROGENASE_NAD(P)H NITROREDUCTASE XCC3605-RELATED"/>
    <property type="match status" value="1"/>
</dbReference>
<evidence type="ECO:0000259" key="3">
    <source>
        <dbReference type="Pfam" id="PF00881"/>
    </source>
</evidence>
<proteinExistence type="inferred from homology"/>
<dbReference type="EMBL" id="BOQE01000001">
    <property type="protein sequence ID" value="GIM46275.1"/>
    <property type="molecule type" value="Genomic_DNA"/>
</dbReference>
<dbReference type="InterPro" id="IPR000415">
    <property type="entry name" value="Nitroreductase-like"/>
</dbReference>
<accession>A0AAV4LER6</accession>
<keyword evidence="2" id="KW-0560">Oxidoreductase</keyword>
<reference evidence="4" key="1">
    <citation type="journal article" date="2023" name="Int. J. Syst. Evol. Microbiol.">
        <title>Collibacillus ludicampi gen. nov., sp. nov., a new soil bacterium of the family Alicyclobacillaceae.</title>
        <authorList>
            <person name="Jojima T."/>
            <person name="Ioku Y."/>
            <person name="Fukuta Y."/>
            <person name="Shirasaka N."/>
            <person name="Matsumura Y."/>
            <person name="Mori M."/>
        </authorList>
    </citation>
    <scope>NUCLEOTIDE SEQUENCE</scope>
    <source>
        <strain evidence="4">TP075</strain>
    </source>
</reference>
<sequence length="191" mass="21953">MSIIQLLPEIEERSSITNWSSKSISEETWEILFEAARRAPSSWNRQPARYVVVSEENVKKSVCNALHRTNKWAEKAAGLIVQVADPVDDDRLDGKDYYLYDCGLSMMSLIYQAQSMGITTRQMIGFDEKDMKQILGIPDRYRIVVIAGLGYPSESPVSMKLAQIKHVMTEQHKRYRLEHLVSWQKWGGKSK</sequence>
<dbReference type="Proteomes" id="UP001057291">
    <property type="component" value="Unassembled WGS sequence"/>
</dbReference>
<protein>
    <submittedName>
        <fullName evidence="4">NADH dehydrogenase</fullName>
    </submittedName>
</protein>
<dbReference type="PANTHER" id="PTHR43673">
    <property type="entry name" value="NAD(P)H NITROREDUCTASE YDGI-RELATED"/>
    <property type="match status" value="1"/>
</dbReference>
<evidence type="ECO:0000256" key="2">
    <source>
        <dbReference type="ARBA" id="ARBA00023002"/>
    </source>
</evidence>
<dbReference type="Gene3D" id="3.40.109.10">
    <property type="entry name" value="NADH Oxidase"/>
    <property type="match status" value="1"/>
</dbReference>
<evidence type="ECO:0000313" key="4">
    <source>
        <dbReference type="EMBL" id="GIM46275.1"/>
    </source>
</evidence>
<feature type="domain" description="Nitroreductase" evidence="3">
    <location>
        <begin position="10"/>
        <end position="83"/>
    </location>
</feature>
<evidence type="ECO:0000313" key="5">
    <source>
        <dbReference type="Proteomes" id="UP001057291"/>
    </source>
</evidence>
<comment type="caution">
    <text evidence="4">The sequence shown here is derived from an EMBL/GenBank/DDBJ whole genome shotgun (WGS) entry which is preliminary data.</text>
</comment>
<dbReference type="GO" id="GO:0016491">
    <property type="term" value="F:oxidoreductase activity"/>
    <property type="evidence" value="ECO:0007669"/>
    <property type="project" value="UniProtKB-KW"/>
</dbReference>
<feature type="domain" description="Nitroreductase" evidence="3">
    <location>
        <begin position="88"/>
        <end position="151"/>
    </location>
</feature>
<keyword evidence="5" id="KW-1185">Reference proteome</keyword>
<dbReference type="RefSeq" id="WP_282199395.1">
    <property type="nucleotide sequence ID" value="NZ_BOQE01000001.1"/>
</dbReference>
<dbReference type="AlphaFoldDB" id="A0AAV4LER6"/>
<name>A0AAV4LER6_9BACL</name>
<dbReference type="InterPro" id="IPR029479">
    <property type="entry name" value="Nitroreductase"/>
</dbReference>
<evidence type="ECO:0000256" key="1">
    <source>
        <dbReference type="ARBA" id="ARBA00007118"/>
    </source>
</evidence>
<gene>
    <name evidence="4" type="ORF">DNHGIG_18240</name>
</gene>
<comment type="similarity">
    <text evidence="1">Belongs to the nitroreductase family.</text>
</comment>